<dbReference type="EMBL" id="JAERRF010000014">
    <property type="protein sequence ID" value="MBL1099598.1"/>
    <property type="molecule type" value="Genomic_DNA"/>
</dbReference>
<sequence length="194" mass="21989">MTYTNHRATGTIQELSTLRAAEFVVKEDPWPEVTVDQYTVPGTLLYRWGLIVKPVDREVNLTSKTRTIKKAVFADAANPADLCVTLTNFRISATKGEDPSTHAPFIWIAMDYLITSHDDHTIEGFPGAEGPLILDLNFKKPDDGIVYYQRVPISVRCDQNNEHAVFFYVERYYLAWFDHWQKMGWGGGGVVEGC</sequence>
<dbReference type="Proteomes" id="UP000634229">
    <property type="component" value="Unassembled WGS sequence"/>
</dbReference>
<gene>
    <name evidence="1" type="ORF">JK363_23595</name>
</gene>
<accession>A0ABS1NHW6</accession>
<evidence type="ECO:0000313" key="2">
    <source>
        <dbReference type="Proteomes" id="UP000634229"/>
    </source>
</evidence>
<protein>
    <submittedName>
        <fullName evidence="1">Uncharacterized protein</fullName>
    </submittedName>
</protein>
<comment type="caution">
    <text evidence="1">The sequence shown here is derived from an EMBL/GenBank/DDBJ whole genome shotgun (WGS) entry which is preliminary data.</text>
</comment>
<name>A0ABS1NHW6_9ACTN</name>
<evidence type="ECO:0000313" key="1">
    <source>
        <dbReference type="EMBL" id="MBL1099598.1"/>
    </source>
</evidence>
<reference evidence="1 2" key="1">
    <citation type="submission" date="2021-01" db="EMBL/GenBank/DDBJ databases">
        <title>WGS of actinomycetes isolated from Thailand.</title>
        <authorList>
            <person name="Thawai C."/>
        </authorList>
    </citation>
    <scope>NUCLEOTIDE SEQUENCE [LARGE SCALE GENOMIC DNA]</scope>
    <source>
        <strain evidence="1 2">CA1R205</strain>
    </source>
</reference>
<dbReference type="RefSeq" id="WP_201877053.1">
    <property type="nucleotide sequence ID" value="NZ_JAERRF010000014.1"/>
</dbReference>
<proteinExistence type="predicted"/>
<organism evidence="1 2">
    <name type="scientific">Streptomyces coffeae</name>
    <dbReference type="NCBI Taxonomy" id="621382"/>
    <lineage>
        <taxon>Bacteria</taxon>
        <taxon>Bacillati</taxon>
        <taxon>Actinomycetota</taxon>
        <taxon>Actinomycetes</taxon>
        <taxon>Kitasatosporales</taxon>
        <taxon>Streptomycetaceae</taxon>
        <taxon>Streptomyces</taxon>
    </lineage>
</organism>
<keyword evidence="2" id="KW-1185">Reference proteome</keyword>